<dbReference type="GO" id="GO:0032259">
    <property type="term" value="P:methylation"/>
    <property type="evidence" value="ECO:0007669"/>
    <property type="project" value="UniProtKB-KW"/>
</dbReference>
<dbReference type="Proteomes" id="UP001500339">
    <property type="component" value="Unassembled WGS sequence"/>
</dbReference>
<dbReference type="PANTHER" id="PTHR43861:SF6">
    <property type="entry name" value="METHYLTRANSFERASE TYPE 11"/>
    <property type="match status" value="1"/>
</dbReference>
<keyword evidence="1" id="KW-0808">Transferase</keyword>
<dbReference type="InterPro" id="IPR029063">
    <property type="entry name" value="SAM-dependent_MTases_sf"/>
</dbReference>
<dbReference type="Gene3D" id="3.40.50.150">
    <property type="entry name" value="Vaccinia Virus protein VP39"/>
    <property type="match status" value="1"/>
</dbReference>
<keyword evidence="3" id="KW-0489">Methyltransferase</keyword>
<evidence type="ECO:0000313" key="3">
    <source>
        <dbReference type="EMBL" id="GAA0718305.1"/>
    </source>
</evidence>
<dbReference type="Pfam" id="PF13649">
    <property type="entry name" value="Methyltransf_25"/>
    <property type="match status" value="1"/>
</dbReference>
<dbReference type="InterPro" id="IPR041698">
    <property type="entry name" value="Methyltransf_25"/>
</dbReference>
<dbReference type="RefSeq" id="WP_343766175.1">
    <property type="nucleotide sequence ID" value="NZ_BAAACF010000001.1"/>
</dbReference>
<dbReference type="SUPFAM" id="SSF53335">
    <property type="entry name" value="S-adenosyl-L-methionine-dependent methyltransferases"/>
    <property type="match status" value="1"/>
</dbReference>
<comment type="caution">
    <text evidence="3">The sequence shown here is derived from an EMBL/GenBank/DDBJ whole genome shotgun (WGS) entry which is preliminary data.</text>
</comment>
<evidence type="ECO:0000259" key="2">
    <source>
        <dbReference type="Pfam" id="PF13649"/>
    </source>
</evidence>
<evidence type="ECO:0000313" key="4">
    <source>
        <dbReference type="Proteomes" id="UP001500339"/>
    </source>
</evidence>
<organism evidence="3 4">
    <name type="scientific">Clostridium malenominatum</name>
    <dbReference type="NCBI Taxonomy" id="1539"/>
    <lineage>
        <taxon>Bacteria</taxon>
        <taxon>Bacillati</taxon>
        <taxon>Bacillota</taxon>
        <taxon>Clostridia</taxon>
        <taxon>Eubacteriales</taxon>
        <taxon>Clostridiaceae</taxon>
        <taxon>Clostridium</taxon>
    </lineage>
</organism>
<evidence type="ECO:0000256" key="1">
    <source>
        <dbReference type="ARBA" id="ARBA00022679"/>
    </source>
</evidence>
<dbReference type="PANTHER" id="PTHR43861">
    <property type="entry name" value="TRANS-ACONITATE 2-METHYLTRANSFERASE-RELATED"/>
    <property type="match status" value="1"/>
</dbReference>
<feature type="domain" description="Methyltransferase" evidence="2">
    <location>
        <begin position="43"/>
        <end position="138"/>
    </location>
</feature>
<sequence>MSCYSNFANIYDGLVKEDIDYFKWSEIILDYCNKYKINRMNYLDLACGTGNITEIIGENFSDVWGVDLSPDMLSECEIKLREKNILGNLICQDIVELDLSGKKFDLITCCLDSVNYILEYENLIEFFNRVCLHLNEGGLFIFDMNSYYKLSNILGNNTYTYDEEDLFYVWENVFEEEIVDMYLTFFLKKGESYNRFDEVHRERAYREEEIERAIQKSKLNILHILDNYEKNYIKDTTERIAYVIGK</sequence>
<dbReference type="Gene3D" id="2.20.25.110">
    <property type="entry name" value="S-adenosyl-L-methionine-dependent methyltransferases"/>
    <property type="match status" value="1"/>
</dbReference>
<protein>
    <submittedName>
        <fullName evidence="3">Class I SAM-dependent methyltransferase</fullName>
    </submittedName>
</protein>
<name>A0ABN1INU5_9CLOT</name>
<dbReference type="EMBL" id="BAAACF010000001">
    <property type="protein sequence ID" value="GAA0718305.1"/>
    <property type="molecule type" value="Genomic_DNA"/>
</dbReference>
<dbReference type="CDD" id="cd02440">
    <property type="entry name" value="AdoMet_MTases"/>
    <property type="match status" value="1"/>
</dbReference>
<dbReference type="GO" id="GO:0008168">
    <property type="term" value="F:methyltransferase activity"/>
    <property type="evidence" value="ECO:0007669"/>
    <property type="project" value="UniProtKB-KW"/>
</dbReference>
<accession>A0ABN1INU5</accession>
<keyword evidence="4" id="KW-1185">Reference proteome</keyword>
<reference evidence="3 4" key="1">
    <citation type="journal article" date="2019" name="Int. J. Syst. Evol. Microbiol.">
        <title>The Global Catalogue of Microorganisms (GCM) 10K type strain sequencing project: providing services to taxonomists for standard genome sequencing and annotation.</title>
        <authorList>
            <consortium name="The Broad Institute Genomics Platform"/>
            <consortium name="The Broad Institute Genome Sequencing Center for Infectious Disease"/>
            <person name="Wu L."/>
            <person name="Ma J."/>
        </authorList>
    </citation>
    <scope>NUCLEOTIDE SEQUENCE [LARGE SCALE GENOMIC DNA]</scope>
    <source>
        <strain evidence="3 4">JCM 1405</strain>
    </source>
</reference>
<proteinExistence type="predicted"/>
<gene>
    <name evidence="3" type="ORF">GCM10008905_04900</name>
</gene>